<dbReference type="GO" id="GO:0042262">
    <property type="term" value="P:DNA protection"/>
    <property type="evidence" value="ECO:0007669"/>
    <property type="project" value="InterPro"/>
</dbReference>
<protein>
    <submittedName>
        <fullName evidence="1">Mu-like prophage host-nuclease inhibitor protein Gam</fullName>
    </submittedName>
</protein>
<name>A0A450WMM7_9GAMM</name>
<dbReference type="EMBL" id="CAADFK010000138">
    <property type="protein sequence ID" value="VFK18285.1"/>
    <property type="molecule type" value="Genomic_DNA"/>
</dbReference>
<dbReference type="Gene3D" id="1.20.5.170">
    <property type="match status" value="1"/>
</dbReference>
<organism evidence="1">
    <name type="scientific">Candidatus Kentrum sp. LPFa</name>
    <dbReference type="NCBI Taxonomy" id="2126335"/>
    <lineage>
        <taxon>Bacteria</taxon>
        <taxon>Pseudomonadati</taxon>
        <taxon>Pseudomonadota</taxon>
        <taxon>Gammaproteobacteria</taxon>
        <taxon>Candidatus Kentrum</taxon>
    </lineage>
</organism>
<dbReference type="GO" id="GO:0003690">
    <property type="term" value="F:double-stranded DNA binding"/>
    <property type="evidence" value="ECO:0007669"/>
    <property type="project" value="InterPro"/>
</dbReference>
<dbReference type="Pfam" id="PF07352">
    <property type="entry name" value="Phage_Mu_Gam"/>
    <property type="match status" value="1"/>
</dbReference>
<reference evidence="1" key="1">
    <citation type="submission" date="2019-02" db="EMBL/GenBank/DDBJ databases">
        <authorList>
            <person name="Gruber-Vodicka R. H."/>
            <person name="Seah K. B. B."/>
        </authorList>
    </citation>
    <scope>NUCLEOTIDE SEQUENCE</scope>
    <source>
        <strain evidence="1">BECK_S313</strain>
    </source>
</reference>
<sequence>MSILSFMTSNTPSEPPAFVCRDKEATQDAIAEYGRAERRVQEINADINRQVAALSAPYEGELATLKQRKAALAGGIQAWCEDNKASILPKGRKTARFLTGEVAWRAGRKTVEVTGEEKGIIALFKKKRLKRFVEIKESIKKAAILQEPEKIQGIEGIAIRKGEEAFAIRPFDMAADQAA</sequence>
<accession>A0A450WMM7</accession>
<dbReference type="InterPro" id="IPR009951">
    <property type="entry name" value="Host-nuc_inhib_Gam"/>
</dbReference>
<proteinExistence type="predicted"/>
<dbReference type="SUPFAM" id="SSF161266">
    <property type="entry name" value="Gam-like"/>
    <property type="match status" value="1"/>
</dbReference>
<dbReference type="AlphaFoldDB" id="A0A450WMM7"/>
<gene>
    <name evidence="1" type="ORF">BECKLPF1236B_GA0070989_11386</name>
</gene>
<evidence type="ECO:0000313" key="1">
    <source>
        <dbReference type="EMBL" id="VFK18285.1"/>
    </source>
</evidence>